<evidence type="ECO:0000313" key="2">
    <source>
        <dbReference type="EMBL" id="CRL02904.1"/>
    </source>
</evidence>
<keyword evidence="3" id="KW-1185">Reference proteome</keyword>
<name>A0A1J1IRX4_9DIPT</name>
<keyword evidence="1" id="KW-0472">Membrane</keyword>
<dbReference type="OrthoDB" id="189688at2759"/>
<dbReference type="EMBL" id="CVRI01000058">
    <property type="protein sequence ID" value="CRL02904.1"/>
    <property type="molecule type" value="Genomic_DNA"/>
</dbReference>
<dbReference type="AlphaFoldDB" id="A0A1J1IRX4"/>
<protein>
    <submittedName>
        <fullName evidence="2">CLUMA_CG015930, isoform A</fullName>
    </submittedName>
</protein>
<dbReference type="InterPro" id="IPR024133">
    <property type="entry name" value="TM_138"/>
</dbReference>
<sequence length="146" mass="17102">MINTRNYSAEFGNSCRYLSAIQIQLNEIILTLSVDSDAFLILSLASLVYSCYSTYVYQVGLTSIINRQFRLPILTTFIYQHIFKRFEASFILDFKVSLMEITKIRIIIGRRFSSEAPKTKFEEKKNYKMFSFFDLMLRVEKAQPSL</sequence>
<evidence type="ECO:0000313" key="3">
    <source>
        <dbReference type="Proteomes" id="UP000183832"/>
    </source>
</evidence>
<keyword evidence="1" id="KW-0812">Transmembrane</keyword>
<proteinExistence type="predicted"/>
<dbReference type="Pfam" id="PF14935">
    <property type="entry name" value="TMEM138"/>
    <property type="match status" value="1"/>
</dbReference>
<dbReference type="Proteomes" id="UP000183832">
    <property type="component" value="Unassembled WGS sequence"/>
</dbReference>
<gene>
    <name evidence="2" type="ORF">CLUMA_CG015930</name>
</gene>
<feature type="transmembrane region" description="Helical" evidence="1">
    <location>
        <begin position="38"/>
        <end position="57"/>
    </location>
</feature>
<evidence type="ECO:0000256" key="1">
    <source>
        <dbReference type="SAM" id="Phobius"/>
    </source>
</evidence>
<reference evidence="2 3" key="1">
    <citation type="submission" date="2015-04" db="EMBL/GenBank/DDBJ databases">
        <authorList>
            <person name="Syromyatnikov M.Y."/>
            <person name="Popov V.N."/>
        </authorList>
    </citation>
    <scope>NUCLEOTIDE SEQUENCE [LARGE SCALE GENOMIC DNA]</scope>
</reference>
<organism evidence="2 3">
    <name type="scientific">Clunio marinus</name>
    <dbReference type="NCBI Taxonomy" id="568069"/>
    <lineage>
        <taxon>Eukaryota</taxon>
        <taxon>Metazoa</taxon>
        <taxon>Ecdysozoa</taxon>
        <taxon>Arthropoda</taxon>
        <taxon>Hexapoda</taxon>
        <taxon>Insecta</taxon>
        <taxon>Pterygota</taxon>
        <taxon>Neoptera</taxon>
        <taxon>Endopterygota</taxon>
        <taxon>Diptera</taxon>
        <taxon>Nematocera</taxon>
        <taxon>Chironomoidea</taxon>
        <taxon>Chironomidae</taxon>
        <taxon>Clunio</taxon>
    </lineage>
</organism>
<keyword evidence="1" id="KW-1133">Transmembrane helix</keyword>
<accession>A0A1J1IRX4</accession>